<accession>A0ABV6TZU1</accession>
<dbReference type="SUPFAM" id="SSF53822">
    <property type="entry name" value="Periplasmic binding protein-like I"/>
    <property type="match status" value="1"/>
</dbReference>
<dbReference type="RefSeq" id="WP_394299956.1">
    <property type="nucleotide sequence ID" value="NZ_JBHMQT010000006.1"/>
</dbReference>
<dbReference type="InterPro" id="IPR035451">
    <property type="entry name" value="Ada-like_dom_sf"/>
</dbReference>
<dbReference type="Gene3D" id="3.40.10.10">
    <property type="entry name" value="DNA Methylphosphotriester Repair Domain"/>
    <property type="match status" value="1"/>
</dbReference>
<dbReference type="InterPro" id="IPR028082">
    <property type="entry name" value="Peripla_BP_I"/>
</dbReference>
<keyword evidence="2" id="KW-1185">Reference proteome</keyword>
<evidence type="ECO:0008006" key="3">
    <source>
        <dbReference type="Google" id="ProtNLM"/>
    </source>
</evidence>
<sequence length="279" mass="30397">MPTMRVYTLMGADGRPYRSSVPGTLGGYRRGRLYGRLDCRSALRAISVGDYIRHRVFFLDEATAIAAGYRPCAVCLPETYARWKAARDHDMHPVNGYTRPRSPLIRPADVTAYGELPAPIPYAGPELTSLLGLLTAPRSRIETVTVGHSRDDASRATVDAFTEAWQAVGRTVLAVVDWPEEAASWLRAAQRFTRGTPDAWVVAAAPLGWVQMSRRLRHSTGWDPNRTFGFASLAEPCITALAGQGTLDGLRGATGDGGIWKVESDRLTVCPPENEGTVA</sequence>
<dbReference type="EMBL" id="JBHMQT010000006">
    <property type="protein sequence ID" value="MFC0861732.1"/>
    <property type="molecule type" value="Genomic_DNA"/>
</dbReference>
<reference evidence="1 2" key="1">
    <citation type="submission" date="2024-09" db="EMBL/GenBank/DDBJ databases">
        <authorList>
            <person name="Sun Q."/>
            <person name="Mori K."/>
        </authorList>
    </citation>
    <scope>NUCLEOTIDE SEQUENCE [LARGE SCALE GENOMIC DNA]</scope>
    <source>
        <strain evidence="1 2">TBRC 1851</strain>
    </source>
</reference>
<dbReference type="SUPFAM" id="SSF57884">
    <property type="entry name" value="Ada DNA repair protein, N-terminal domain (N-Ada 10)"/>
    <property type="match status" value="1"/>
</dbReference>
<dbReference type="Proteomes" id="UP001589870">
    <property type="component" value="Unassembled WGS sequence"/>
</dbReference>
<name>A0ABV6TZU1_9ACTN</name>
<protein>
    <recommendedName>
        <fullName evidence="3">Metal binding Ada-like protein</fullName>
    </recommendedName>
</protein>
<evidence type="ECO:0000313" key="1">
    <source>
        <dbReference type="EMBL" id="MFC0861732.1"/>
    </source>
</evidence>
<organism evidence="1 2">
    <name type="scientific">Sphaerimonospora cavernae</name>
    <dbReference type="NCBI Taxonomy" id="1740611"/>
    <lineage>
        <taxon>Bacteria</taxon>
        <taxon>Bacillati</taxon>
        <taxon>Actinomycetota</taxon>
        <taxon>Actinomycetes</taxon>
        <taxon>Streptosporangiales</taxon>
        <taxon>Streptosporangiaceae</taxon>
        <taxon>Sphaerimonospora</taxon>
    </lineage>
</organism>
<proteinExistence type="predicted"/>
<dbReference type="Gene3D" id="3.40.50.2300">
    <property type="match status" value="1"/>
</dbReference>
<gene>
    <name evidence="1" type="ORF">ACFHYQ_05420</name>
</gene>
<comment type="caution">
    <text evidence="1">The sequence shown here is derived from an EMBL/GenBank/DDBJ whole genome shotgun (WGS) entry which is preliminary data.</text>
</comment>
<evidence type="ECO:0000313" key="2">
    <source>
        <dbReference type="Proteomes" id="UP001589870"/>
    </source>
</evidence>